<dbReference type="AlphaFoldDB" id="A0A498JT74"/>
<evidence type="ECO:0000313" key="2">
    <source>
        <dbReference type="Proteomes" id="UP000290289"/>
    </source>
</evidence>
<reference evidence="1 2" key="1">
    <citation type="submission" date="2018-10" db="EMBL/GenBank/DDBJ databases">
        <title>A high-quality apple genome assembly.</title>
        <authorList>
            <person name="Hu J."/>
        </authorList>
    </citation>
    <scope>NUCLEOTIDE SEQUENCE [LARGE SCALE GENOMIC DNA]</scope>
    <source>
        <strain evidence="2">cv. HFTH1</strain>
        <tissue evidence="1">Young leaf</tissue>
    </source>
</reference>
<proteinExistence type="predicted"/>
<dbReference type="Gene3D" id="3.40.50.720">
    <property type="entry name" value="NAD(P)-binding Rossmann-like Domain"/>
    <property type="match status" value="1"/>
</dbReference>
<keyword evidence="2" id="KW-1185">Reference proteome</keyword>
<name>A0A498JT74_MALDO</name>
<comment type="caution">
    <text evidence="1">The sequence shown here is derived from an EMBL/GenBank/DDBJ whole genome shotgun (WGS) entry which is preliminary data.</text>
</comment>
<sequence>MIVAVRDVAEAVLMAYEKPEAEGRYICTAHIKARDLVEELRSIYPNKRTAKVELGETSEAGFEFPTCSWRNVDLALRTAPQGLMAF</sequence>
<protein>
    <submittedName>
        <fullName evidence="1">Uncharacterized protein</fullName>
    </submittedName>
</protein>
<dbReference type="STRING" id="3750.A0A498JT74"/>
<accession>A0A498JT74</accession>
<dbReference type="EMBL" id="RDQH01000332">
    <property type="protein sequence ID" value="RXH96752.1"/>
    <property type="molecule type" value="Genomic_DNA"/>
</dbReference>
<dbReference type="Proteomes" id="UP000290289">
    <property type="component" value="Chromosome 6"/>
</dbReference>
<gene>
    <name evidence="1" type="ORF">DVH24_009594</name>
</gene>
<evidence type="ECO:0000313" key="1">
    <source>
        <dbReference type="EMBL" id="RXH96752.1"/>
    </source>
</evidence>
<organism evidence="1 2">
    <name type="scientific">Malus domestica</name>
    <name type="common">Apple</name>
    <name type="synonym">Pyrus malus</name>
    <dbReference type="NCBI Taxonomy" id="3750"/>
    <lineage>
        <taxon>Eukaryota</taxon>
        <taxon>Viridiplantae</taxon>
        <taxon>Streptophyta</taxon>
        <taxon>Embryophyta</taxon>
        <taxon>Tracheophyta</taxon>
        <taxon>Spermatophyta</taxon>
        <taxon>Magnoliopsida</taxon>
        <taxon>eudicotyledons</taxon>
        <taxon>Gunneridae</taxon>
        <taxon>Pentapetalae</taxon>
        <taxon>rosids</taxon>
        <taxon>fabids</taxon>
        <taxon>Rosales</taxon>
        <taxon>Rosaceae</taxon>
        <taxon>Amygdaloideae</taxon>
        <taxon>Maleae</taxon>
        <taxon>Malus</taxon>
    </lineage>
</organism>